<evidence type="ECO:0000259" key="15">
    <source>
        <dbReference type="Pfam" id="PF02887"/>
    </source>
</evidence>
<dbReference type="InterPro" id="IPR015813">
    <property type="entry name" value="Pyrv/PenolPyrv_kinase-like_dom"/>
</dbReference>
<name>A0A2S6GSI8_9GAMM</name>
<dbReference type="InterPro" id="IPR015795">
    <property type="entry name" value="Pyrv_Knase_C"/>
</dbReference>
<comment type="catalytic activity">
    <reaction evidence="13">
        <text>pyruvate + ATP = phosphoenolpyruvate + ADP + H(+)</text>
        <dbReference type="Rhea" id="RHEA:18157"/>
        <dbReference type="ChEBI" id="CHEBI:15361"/>
        <dbReference type="ChEBI" id="CHEBI:15378"/>
        <dbReference type="ChEBI" id="CHEBI:30616"/>
        <dbReference type="ChEBI" id="CHEBI:58702"/>
        <dbReference type="ChEBI" id="CHEBI:456216"/>
        <dbReference type="EC" id="2.7.1.40"/>
    </reaction>
</comment>
<reference evidence="16 17" key="1">
    <citation type="submission" date="2018-02" db="EMBL/GenBank/DDBJ databases">
        <title>Subsurface microbial communities from deep shales in Ohio and West Virginia, USA.</title>
        <authorList>
            <person name="Wrighton K."/>
        </authorList>
    </citation>
    <scope>NUCLEOTIDE SEQUENCE [LARGE SCALE GENOMIC DNA]</scope>
    <source>
        <strain evidence="16 17">OWC-G53F</strain>
    </source>
</reference>
<evidence type="ECO:0000256" key="9">
    <source>
        <dbReference type="ARBA" id="ARBA00022842"/>
    </source>
</evidence>
<dbReference type="Gene3D" id="3.20.20.60">
    <property type="entry name" value="Phosphoenolpyruvate-binding domains"/>
    <property type="match status" value="1"/>
</dbReference>
<dbReference type="OrthoDB" id="9812123at2"/>
<evidence type="ECO:0000256" key="11">
    <source>
        <dbReference type="ARBA" id="ARBA00023317"/>
    </source>
</evidence>
<dbReference type="Proteomes" id="UP000238071">
    <property type="component" value="Unassembled WGS sequence"/>
</dbReference>
<keyword evidence="10 13" id="KW-0324">Glycolysis</keyword>
<protein>
    <recommendedName>
        <fullName evidence="3 12">Pyruvate kinase</fullName>
        <ecNumber evidence="3 12">2.7.1.40</ecNumber>
    </recommendedName>
</protein>
<evidence type="ECO:0000256" key="7">
    <source>
        <dbReference type="ARBA" id="ARBA00022777"/>
    </source>
</evidence>
<dbReference type="UniPathway" id="UPA00109">
    <property type="reaction ID" value="UER00188"/>
</dbReference>
<dbReference type="NCBIfam" id="NF004491">
    <property type="entry name" value="PRK05826.1"/>
    <property type="match status" value="1"/>
</dbReference>
<dbReference type="Pfam" id="PF00224">
    <property type="entry name" value="PK"/>
    <property type="match status" value="1"/>
</dbReference>
<dbReference type="GO" id="GO:0000287">
    <property type="term" value="F:magnesium ion binding"/>
    <property type="evidence" value="ECO:0007669"/>
    <property type="project" value="UniProtKB-UniRule"/>
</dbReference>
<evidence type="ECO:0000259" key="14">
    <source>
        <dbReference type="Pfam" id="PF00224"/>
    </source>
</evidence>
<dbReference type="SUPFAM" id="SSF50800">
    <property type="entry name" value="PK beta-barrel domain-like"/>
    <property type="match status" value="1"/>
</dbReference>
<dbReference type="GO" id="GO:0016301">
    <property type="term" value="F:kinase activity"/>
    <property type="evidence" value="ECO:0007669"/>
    <property type="project" value="UniProtKB-KW"/>
</dbReference>
<dbReference type="InterPro" id="IPR015806">
    <property type="entry name" value="Pyrv_Knase_insert_dom_sf"/>
</dbReference>
<evidence type="ECO:0000313" key="16">
    <source>
        <dbReference type="EMBL" id="PPK68212.1"/>
    </source>
</evidence>
<evidence type="ECO:0000256" key="5">
    <source>
        <dbReference type="ARBA" id="ARBA00022723"/>
    </source>
</evidence>
<dbReference type="GO" id="GO:0004743">
    <property type="term" value="F:pyruvate kinase activity"/>
    <property type="evidence" value="ECO:0007669"/>
    <property type="project" value="UniProtKB-UniRule"/>
</dbReference>
<evidence type="ECO:0000256" key="1">
    <source>
        <dbReference type="ARBA" id="ARBA00004997"/>
    </source>
</evidence>
<dbReference type="InterPro" id="IPR040442">
    <property type="entry name" value="Pyrv_kinase-like_dom_sf"/>
</dbReference>
<dbReference type="Gene3D" id="2.40.33.10">
    <property type="entry name" value="PK beta-barrel domain-like"/>
    <property type="match status" value="1"/>
</dbReference>
<evidence type="ECO:0000313" key="17">
    <source>
        <dbReference type="Proteomes" id="UP000238071"/>
    </source>
</evidence>
<keyword evidence="17" id="KW-1185">Reference proteome</keyword>
<dbReference type="InterPro" id="IPR036918">
    <property type="entry name" value="Pyrv_Knase_C_sf"/>
</dbReference>
<dbReference type="SUPFAM" id="SSF52935">
    <property type="entry name" value="PK C-terminal domain-like"/>
    <property type="match status" value="1"/>
</dbReference>
<dbReference type="InterPro" id="IPR015793">
    <property type="entry name" value="Pyrv_Knase_brl"/>
</dbReference>
<dbReference type="SUPFAM" id="SSF51621">
    <property type="entry name" value="Phosphoenolpyruvate/pyruvate domain"/>
    <property type="match status" value="1"/>
</dbReference>
<dbReference type="PANTHER" id="PTHR11817">
    <property type="entry name" value="PYRUVATE KINASE"/>
    <property type="match status" value="1"/>
</dbReference>
<dbReference type="PRINTS" id="PR01050">
    <property type="entry name" value="PYRUVTKNASE"/>
</dbReference>
<dbReference type="RefSeq" id="WP_104424642.1">
    <property type="nucleotide sequence ID" value="NZ_PTIY01000012.1"/>
</dbReference>
<organism evidence="16 17">
    <name type="scientific">Methylobacter tundripaludum</name>
    <dbReference type="NCBI Taxonomy" id="173365"/>
    <lineage>
        <taxon>Bacteria</taxon>
        <taxon>Pseudomonadati</taxon>
        <taxon>Pseudomonadota</taxon>
        <taxon>Gammaproteobacteria</taxon>
        <taxon>Methylococcales</taxon>
        <taxon>Methylococcaceae</taxon>
        <taxon>Methylobacter</taxon>
    </lineage>
</organism>
<accession>A0A2S6GSI8</accession>
<dbReference type="Pfam" id="PF02887">
    <property type="entry name" value="PK_C"/>
    <property type="match status" value="1"/>
</dbReference>
<comment type="similarity">
    <text evidence="2 13">Belongs to the pyruvate kinase family.</text>
</comment>
<dbReference type="InterPro" id="IPR001697">
    <property type="entry name" value="Pyr_Knase"/>
</dbReference>
<gene>
    <name evidence="16" type="ORF">B0F88_11244</name>
</gene>
<evidence type="ECO:0000256" key="6">
    <source>
        <dbReference type="ARBA" id="ARBA00022741"/>
    </source>
</evidence>
<keyword evidence="11 16" id="KW-0670">Pyruvate</keyword>
<keyword evidence="5" id="KW-0479">Metal-binding</keyword>
<feature type="domain" description="Pyruvate kinase C-terminal" evidence="15">
    <location>
        <begin position="370"/>
        <end position="470"/>
    </location>
</feature>
<evidence type="ECO:0000256" key="10">
    <source>
        <dbReference type="ARBA" id="ARBA00023152"/>
    </source>
</evidence>
<dbReference type="NCBIfam" id="NF004978">
    <property type="entry name" value="PRK06354.1"/>
    <property type="match status" value="1"/>
</dbReference>
<proteinExistence type="inferred from homology"/>
<evidence type="ECO:0000256" key="13">
    <source>
        <dbReference type="RuleBase" id="RU000504"/>
    </source>
</evidence>
<keyword evidence="9 13" id="KW-0460">Magnesium</keyword>
<dbReference type="GO" id="GO:0030955">
    <property type="term" value="F:potassium ion binding"/>
    <property type="evidence" value="ECO:0007669"/>
    <property type="project" value="UniProtKB-UniRule"/>
</dbReference>
<comment type="pathway">
    <text evidence="1 13">Carbohydrate degradation; glycolysis; pyruvate from D-glyceraldehyde 3-phosphate: step 5/5.</text>
</comment>
<dbReference type="NCBIfam" id="TIGR01064">
    <property type="entry name" value="pyruv_kin"/>
    <property type="match status" value="1"/>
</dbReference>
<keyword evidence="8" id="KW-0067">ATP-binding</keyword>
<dbReference type="EMBL" id="PTIY01000012">
    <property type="protein sequence ID" value="PPK68212.1"/>
    <property type="molecule type" value="Genomic_DNA"/>
</dbReference>
<evidence type="ECO:0000256" key="8">
    <source>
        <dbReference type="ARBA" id="ARBA00022840"/>
    </source>
</evidence>
<dbReference type="InterPro" id="IPR011037">
    <property type="entry name" value="Pyrv_Knase-like_insert_dom_sf"/>
</dbReference>
<keyword evidence="7 13" id="KW-0418">Kinase</keyword>
<dbReference type="AlphaFoldDB" id="A0A2S6GSI8"/>
<dbReference type="Gene3D" id="3.40.1380.20">
    <property type="entry name" value="Pyruvate kinase, C-terminal domain"/>
    <property type="match status" value="1"/>
</dbReference>
<comment type="caution">
    <text evidence="16">The sequence shown here is derived from an EMBL/GenBank/DDBJ whole genome shotgun (WGS) entry which is preliminary data.</text>
</comment>
<keyword evidence="4 13" id="KW-0808">Transferase</keyword>
<dbReference type="GO" id="GO:0005524">
    <property type="term" value="F:ATP binding"/>
    <property type="evidence" value="ECO:0007669"/>
    <property type="project" value="UniProtKB-KW"/>
</dbReference>
<evidence type="ECO:0000256" key="12">
    <source>
        <dbReference type="NCBIfam" id="TIGR01064"/>
    </source>
</evidence>
<sequence length="484" mass="52782">MPIHVNMPHLSSRKTKIIATLGPASDTPEVIYDLIKAGVNVFRLNMSHGEHESHRKLYRIIRESAEALHQHITIFADLCGPKIRTGKFKNGSIIINNGDQVVVTTRDILGEANLIPCQYHALADDVNAGDRILLDDGKFELKVIKKDAQDISCEVIHGGELKNNKGINLPGVNVSCPSLTDKDRADALFALDLGVDYLALSFVRKAEDITDLRQLITSSGYDTHIIAKIEKPEALTNGQDIINAADAIMIARGDLGVELNPEDVPIAQHQLIKTARALNKPVIVATQMLESMIENSRPTRAEVTDVSNAVYSSTDAVMLSGETAAGHFPVEAVEMMSRVIYQTEAFMREQDVFGKLAHRDNEQKPLPFGDAFADATAQLCFDLHAKAIVGITSGGMSVVTLSSARPAAPLIAISANKWVCQRMNLYWGVIPIHADDAGHAHPNKLARRHAIETKLANEGDNVIVVRGFHQDGQLSSPTITMLTI</sequence>
<dbReference type="FunFam" id="2.40.33.10:FF:000001">
    <property type="entry name" value="Pyruvate kinase"/>
    <property type="match status" value="1"/>
</dbReference>
<evidence type="ECO:0000256" key="3">
    <source>
        <dbReference type="ARBA" id="ARBA00012142"/>
    </source>
</evidence>
<keyword evidence="6" id="KW-0547">Nucleotide-binding</keyword>
<evidence type="ECO:0000256" key="2">
    <source>
        <dbReference type="ARBA" id="ARBA00008663"/>
    </source>
</evidence>
<dbReference type="EC" id="2.7.1.40" evidence="3 12"/>
<evidence type="ECO:0000256" key="4">
    <source>
        <dbReference type="ARBA" id="ARBA00022679"/>
    </source>
</evidence>
<feature type="domain" description="Pyruvate kinase barrel" evidence="14">
    <location>
        <begin position="13"/>
        <end position="333"/>
    </location>
</feature>